<protein>
    <recommendedName>
        <fullName evidence="1">F-box domain-containing protein</fullName>
    </recommendedName>
</protein>
<dbReference type="InterPro" id="IPR006527">
    <property type="entry name" value="F-box-assoc_dom_typ1"/>
</dbReference>
<dbReference type="InterPro" id="IPR050796">
    <property type="entry name" value="SCF_F-box_component"/>
</dbReference>
<dbReference type="Proteomes" id="UP000289738">
    <property type="component" value="Chromosome B09"/>
</dbReference>
<dbReference type="Gene3D" id="1.20.1280.50">
    <property type="match status" value="2"/>
</dbReference>
<gene>
    <name evidence="2" type="ORF">Ahy_B09g099342</name>
</gene>
<dbReference type="Pfam" id="PF07734">
    <property type="entry name" value="FBA_1"/>
    <property type="match status" value="2"/>
</dbReference>
<evidence type="ECO:0000313" key="3">
    <source>
        <dbReference type="Proteomes" id="UP000289738"/>
    </source>
</evidence>
<sequence length="773" mass="88603">MRGNLLGTTDKRHKHLSSTLRILLDDIIPEILVRLPASSVVKFKIVCKSWNALISSPKFASDHLHRSTADPTMTRPQLLLETDRGFGIFSVQSLFKNPSPPTEDACFQMDDDVRILGSCNGLFCLALISGNRLWESIRLWNPCTRLASDWWKIRQEGHMNWGYMYGFGYDHVHDNYKFLEGSWALGYKVHTFGSKSWTTIIQDLPFYPRQAIGKFVNGTLNWVAHTRNNSLEWVILSFDLANENCCPMSLPNMDHVDYDYSTGAYTMLGVLRNNLCVCFNENFSRLALWEMKEHGVQESWTKLLTIPREHDVPRAYEFPRLHSFRVLYIMENDDVLVVYYYSNACKLLMFNANVGQLSHPNLYKAGLLNCYLSFALPFRSSKMRGNLLGTTDKQHKHLSSTLRILPDEIIAEILVRVPASSVVKFKIVCKSWNALISSPKFASDHLHCSTADPTMTRPRLVLRILRIDRGFGFFSVQSLFKNPSAPTEDACFQMDDDVHILGSCNGLFCLALINRHTDWESIRLWNPCTRLASDWLKIRQGGLMIGDYMCGFGYDHVHDNYKFLEGSWAHHYKVHTFGSNSWTTIIQDPPFYPRQAIGKFVNGTLNWVAHVRNNSLKWVILSFDLANESFCPMSLPNRDHTFFPMLGVLRNNLCVCFNENYSRLVLWEMKEHGVQESWTKLVTISSELLVPRGCGSTWLQSFTALYIMENDDVLAVSYYSNACKFVMFNANVGQLTHPNLYELGIHNCYVYHESLVSPSHLGLPCFLYGSTTD</sequence>
<reference evidence="2 3" key="1">
    <citation type="submission" date="2019-01" db="EMBL/GenBank/DDBJ databases">
        <title>Sequencing of cultivated peanut Arachis hypogaea provides insights into genome evolution and oil improvement.</title>
        <authorList>
            <person name="Chen X."/>
        </authorList>
    </citation>
    <scope>NUCLEOTIDE SEQUENCE [LARGE SCALE GENOMIC DNA]</scope>
    <source>
        <strain evidence="3">cv. Fuhuasheng</strain>
        <tissue evidence="2">Leaves</tissue>
    </source>
</reference>
<dbReference type="PANTHER" id="PTHR31672:SF13">
    <property type="entry name" value="F-BOX PROTEIN CPR30-LIKE"/>
    <property type="match status" value="1"/>
</dbReference>
<name>A0A444XTN2_ARAHY</name>
<dbReference type="PROSITE" id="PS50181">
    <property type="entry name" value="FBOX"/>
    <property type="match status" value="1"/>
</dbReference>
<dbReference type="STRING" id="3818.A0A444XTN2"/>
<accession>A0A444XTN2</accession>
<organism evidence="2 3">
    <name type="scientific">Arachis hypogaea</name>
    <name type="common">Peanut</name>
    <dbReference type="NCBI Taxonomy" id="3818"/>
    <lineage>
        <taxon>Eukaryota</taxon>
        <taxon>Viridiplantae</taxon>
        <taxon>Streptophyta</taxon>
        <taxon>Embryophyta</taxon>
        <taxon>Tracheophyta</taxon>
        <taxon>Spermatophyta</taxon>
        <taxon>Magnoliopsida</taxon>
        <taxon>eudicotyledons</taxon>
        <taxon>Gunneridae</taxon>
        <taxon>Pentapetalae</taxon>
        <taxon>rosids</taxon>
        <taxon>fabids</taxon>
        <taxon>Fabales</taxon>
        <taxon>Fabaceae</taxon>
        <taxon>Papilionoideae</taxon>
        <taxon>50 kb inversion clade</taxon>
        <taxon>dalbergioids sensu lato</taxon>
        <taxon>Dalbergieae</taxon>
        <taxon>Pterocarpus clade</taxon>
        <taxon>Arachis</taxon>
    </lineage>
</organism>
<dbReference type="Pfam" id="PF00646">
    <property type="entry name" value="F-box"/>
    <property type="match status" value="2"/>
</dbReference>
<dbReference type="AlphaFoldDB" id="A0A444XTN2"/>
<keyword evidence="3" id="KW-1185">Reference proteome</keyword>
<dbReference type="PANTHER" id="PTHR31672">
    <property type="entry name" value="BNACNNG10540D PROTEIN"/>
    <property type="match status" value="1"/>
</dbReference>
<dbReference type="InterPro" id="IPR017451">
    <property type="entry name" value="F-box-assoc_interact_dom"/>
</dbReference>
<dbReference type="InterPro" id="IPR036047">
    <property type="entry name" value="F-box-like_dom_sf"/>
</dbReference>
<feature type="domain" description="F-box" evidence="1">
    <location>
        <begin position="399"/>
        <end position="445"/>
    </location>
</feature>
<dbReference type="NCBIfam" id="TIGR01640">
    <property type="entry name" value="F_box_assoc_1"/>
    <property type="match status" value="2"/>
</dbReference>
<dbReference type="SUPFAM" id="SSF81383">
    <property type="entry name" value="F-box domain"/>
    <property type="match status" value="2"/>
</dbReference>
<comment type="caution">
    <text evidence="2">The sequence shown here is derived from an EMBL/GenBank/DDBJ whole genome shotgun (WGS) entry which is preliminary data.</text>
</comment>
<proteinExistence type="predicted"/>
<dbReference type="InterPro" id="IPR001810">
    <property type="entry name" value="F-box_dom"/>
</dbReference>
<dbReference type="EMBL" id="SDMP01000019">
    <property type="protein sequence ID" value="RYQ93083.1"/>
    <property type="molecule type" value="Genomic_DNA"/>
</dbReference>
<dbReference type="SMART" id="SM00256">
    <property type="entry name" value="FBOX"/>
    <property type="match status" value="2"/>
</dbReference>
<dbReference type="CDD" id="cd22157">
    <property type="entry name" value="F-box_AtFBW1-like"/>
    <property type="match status" value="2"/>
</dbReference>
<evidence type="ECO:0000313" key="2">
    <source>
        <dbReference type="EMBL" id="RYQ93083.1"/>
    </source>
</evidence>
<evidence type="ECO:0000259" key="1">
    <source>
        <dbReference type="PROSITE" id="PS50181"/>
    </source>
</evidence>